<sequence>MKNWVLIPLFLLIILFSSYFLASGKPEYYQNYVSNSPSPTGTKAFFTYLENETNSVTAWTRPPNLLPAEDENQVLVMIEPAFVPSTEEMEAYKNYMEAGNTIILFSQNPKGFFDVNVIFDQELLPEGTIYDDQGNSYKAEVNSSITLKAHNEDKILLHSKSDGVLALKRSFGEGQFIVSTSPEWLMNRNIINDDHTSLILTLINSIDGEDYFFDEYTHGQQNSSSFIAVYPKWFLVLLLQGLIITILFLWYQGKRFGPIIVAREETVRFSDEKIKAIAAWYLRSKNYHDSLLIQADFVKLLLKENWSIPYSKAWEDVFSDLERKWKQQSNKEIKNFLDGLTEALTKKKLTKQEYLLWSKKLDTLRKEVEEG</sequence>
<proteinExistence type="predicted"/>
<dbReference type="EMBL" id="VOQF01000007">
    <property type="protein sequence ID" value="TXC90340.1"/>
    <property type="molecule type" value="Genomic_DNA"/>
</dbReference>
<keyword evidence="1" id="KW-0472">Membrane</keyword>
<keyword evidence="1" id="KW-1133">Transmembrane helix</keyword>
<feature type="transmembrane region" description="Helical" evidence="1">
    <location>
        <begin position="233"/>
        <end position="251"/>
    </location>
</feature>
<organism evidence="3 4">
    <name type="scientific">Metabacillus litoralis</name>
    <dbReference type="NCBI Taxonomy" id="152268"/>
    <lineage>
        <taxon>Bacteria</taxon>
        <taxon>Bacillati</taxon>
        <taxon>Bacillota</taxon>
        <taxon>Bacilli</taxon>
        <taxon>Bacillales</taxon>
        <taxon>Bacillaceae</taxon>
        <taxon>Metabacillus</taxon>
    </lineage>
</organism>
<comment type="caution">
    <text evidence="3">The sequence shown here is derived from an EMBL/GenBank/DDBJ whole genome shotgun (WGS) entry which is preliminary data.</text>
</comment>
<dbReference type="InterPro" id="IPR025646">
    <property type="entry name" value="DUF4350"/>
</dbReference>
<dbReference type="OrthoDB" id="2935725at2"/>
<protein>
    <submittedName>
        <fullName evidence="3">DUF4350 domain-containing protein</fullName>
    </submittedName>
</protein>
<name>A0A5C6W3B2_9BACI</name>
<keyword evidence="1" id="KW-0812">Transmembrane</keyword>
<accession>A0A5C6W3B2</accession>
<gene>
    <name evidence="3" type="ORF">FS935_14720</name>
</gene>
<evidence type="ECO:0000313" key="3">
    <source>
        <dbReference type="EMBL" id="TXC90340.1"/>
    </source>
</evidence>
<dbReference type="AlphaFoldDB" id="A0A5C6W3B2"/>
<reference evidence="3 4" key="1">
    <citation type="journal article" date="2005" name="Int. J. Syst. Evol. Microbiol.">
        <title>Bacillus litoralis sp. nov., isolated from a tidal flat of the Yellow Sea in Korea.</title>
        <authorList>
            <person name="Yoon J.H."/>
            <person name="Oh T.K."/>
        </authorList>
    </citation>
    <scope>NUCLEOTIDE SEQUENCE [LARGE SCALE GENOMIC DNA]</scope>
    <source>
        <strain evidence="3 4">SW-211</strain>
    </source>
</reference>
<keyword evidence="4" id="KW-1185">Reference proteome</keyword>
<evidence type="ECO:0000259" key="2">
    <source>
        <dbReference type="Pfam" id="PF14258"/>
    </source>
</evidence>
<evidence type="ECO:0000256" key="1">
    <source>
        <dbReference type="SAM" id="Phobius"/>
    </source>
</evidence>
<evidence type="ECO:0000313" key="4">
    <source>
        <dbReference type="Proteomes" id="UP000321363"/>
    </source>
</evidence>
<feature type="domain" description="DUF4350" evidence="2">
    <location>
        <begin position="34"/>
        <end position="203"/>
    </location>
</feature>
<dbReference type="Proteomes" id="UP000321363">
    <property type="component" value="Unassembled WGS sequence"/>
</dbReference>
<dbReference type="Pfam" id="PF14258">
    <property type="entry name" value="DUF4350"/>
    <property type="match status" value="1"/>
</dbReference>